<dbReference type="Proteomes" id="UP000319143">
    <property type="component" value="Unassembled WGS sequence"/>
</dbReference>
<evidence type="ECO:0008006" key="4">
    <source>
        <dbReference type="Google" id="ProtNLM"/>
    </source>
</evidence>
<protein>
    <recommendedName>
        <fullName evidence="4">Cytochrome c domain-containing protein</fullName>
    </recommendedName>
</protein>
<keyword evidence="1" id="KW-0732">Signal</keyword>
<feature type="signal peptide" evidence="1">
    <location>
        <begin position="1"/>
        <end position="20"/>
    </location>
</feature>
<evidence type="ECO:0000256" key="1">
    <source>
        <dbReference type="SAM" id="SignalP"/>
    </source>
</evidence>
<name>A0A5C6DMV6_9BACT</name>
<keyword evidence="3" id="KW-1185">Reference proteome</keyword>
<accession>A0A5C6DMV6</accession>
<comment type="caution">
    <text evidence="2">The sequence shown here is derived from an EMBL/GenBank/DDBJ whole genome shotgun (WGS) entry which is preliminary data.</text>
</comment>
<evidence type="ECO:0000313" key="3">
    <source>
        <dbReference type="Proteomes" id="UP000319143"/>
    </source>
</evidence>
<reference evidence="2 3" key="1">
    <citation type="submission" date="2019-02" db="EMBL/GenBank/DDBJ databases">
        <title>Deep-cultivation of Planctomycetes and their phenomic and genomic characterization uncovers novel biology.</title>
        <authorList>
            <person name="Wiegand S."/>
            <person name="Jogler M."/>
            <person name="Boedeker C."/>
            <person name="Pinto D."/>
            <person name="Vollmers J."/>
            <person name="Rivas-Marin E."/>
            <person name="Kohn T."/>
            <person name="Peeters S.H."/>
            <person name="Heuer A."/>
            <person name="Rast P."/>
            <person name="Oberbeckmann S."/>
            <person name="Bunk B."/>
            <person name="Jeske O."/>
            <person name="Meyerdierks A."/>
            <person name="Storesund J.E."/>
            <person name="Kallscheuer N."/>
            <person name="Luecker S."/>
            <person name="Lage O.M."/>
            <person name="Pohl T."/>
            <person name="Merkel B.J."/>
            <person name="Hornburger P."/>
            <person name="Mueller R.-W."/>
            <person name="Bruemmer F."/>
            <person name="Labrenz M."/>
            <person name="Spormann A.M."/>
            <person name="Op Den Camp H."/>
            <person name="Overmann J."/>
            <person name="Amann R."/>
            <person name="Jetten M.S.M."/>
            <person name="Mascher T."/>
            <person name="Medema M.H."/>
            <person name="Devos D.P."/>
            <person name="Kaster A.-K."/>
            <person name="Ovreas L."/>
            <person name="Rohde M."/>
            <person name="Galperin M.Y."/>
            <person name="Jogler C."/>
        </authorList>
    </citation>
    <scope>NUCLEOTIDE SEQUENCE [LARGE SCALE GENOMIC DNA]</scope>
    <source>
        <strain evidence="2 3">Poly41</strain>
    </source>
</reference>
<evidence type="ECO:0000313" key="2">
    <source>
        <dbReference type="EMBL" id="TWU37187.1"/>
    </source>
</evidence>
<gene>
    <name evidence="2" type="ORF">Poly41_33140</name>
</gene>
<dbReference type="OrthoDB" id="281947at2"/>
<proteinExistence type="predicted"/>
<dbReference type="AlphaFoldDB" id="A0A5C6DMV6"/>
<sequence length="132" mass="14894" precursor="true">MKRLIVCLGLLGLLVSPAMAISEFGKQWKSEYLGEGANEDFVKLGRKAGCNVCHVKDEKKEEARNEYGKAVNEFLKKEDFPKDYVKENPEEAKKKIIEGFKKAGEKKSADKRTFAEKIKNNELPAVDAKLDD</sequence>
<dbReference type="RefSeq" id="WP_146527458.1">
    <property type="nucleotide sequence ID" value="NZ_SJPV01000005.1"/>
</dbReference>
<dbReference type="EMBL" id="SJPV01000005">
    <property type="protein sequence ID" value="TWU37187.1"/>
    <property type="molecule type" value="Genomic_DNA"/>
</dbReference>
<organism evidence="2 3">
    <name type="scientific">Novipirellula artificiosorum</name>
    <dbReference type="NCBI Taxonomy" id="2528016"/>
    <lineage>
        <taxon>Bacteria</taxon>
        <taxon>Pseudomonadati</taxon>
        <taxon>Planctomycetota</taxon>
        <taxon>Planctomycetia</taxon>
        <taxon>Pirellulales</taxon>
        <taxon>Pirellulaceae</taxon>
        <taxon>Novipirellula</taxon>
    </lineage>
</organism>
<feature type="chain" id="PRO_5023009927" description="Cytochrome c domain-containing protein" evidence="1">
    <location>
        <begin position="21"/>
        <end position="132"/>
    </location>
</feature>